<name>A0A382Z3Y8_9ZZZZ</name>
<accession>A0A382Z3Y8</accession>
<dbReference type="EMBL" id="UINC01180307">
    <property type="protein sequence ID" value="SVD89438.1"/>
    <property type="molecule type" value="Genomic_DNA"/>
</dbReference>
<organism evidence="1">
    <name type="scientific">marine metagenome</name>
    <dbReference type="NCBI Taxonomy" id="408172"/>
    <lineage>
        <taxon>unclassified sequences</taxon>
        <taxon>metagenomes</taxon>
        <taxon>ecological metagenomes</taxon>
    </lineage>
</organism>
<feature type="non-terminal residue" evidence="1">
    <location>
        <position position="1"/>
    </location>
</feature>
<protein>
    <submittedName>
        <fullName evidence="1">Uncharacterized protein</fullName>
    </submittedName>
</protein>
<proteinExistence type="predicted"/>
<evidence type="ECO:0000313" key="1">
    <source>
        <dbReference type="EMBL" id="SVD89438.1"/>
    </source>
</evidence>
<gene>
    <name evidence="1" type="ORF">METZ01_LOCUS442292</name>
</gene>
<reference evidence="1" key="1">
    <citation type="submission" date="2018-05" db="EMBL/GenBank/DDBJ databases">
        <authorList>
            <person name="Lanie J.A."/>
            <person name="Ng W.-L."/>
            <person name="Kazmierczak K.M."/>
            <person name="Andrzejewski T.M."/>
            <person name="Davidsen T.M."/>
            <person name="Wayne K.J."/>
            <person name="Tettelin H."/>
            <person name="Glass J.I."/>
            <person name="Rusch D."/>
            <person name="Podicherti R."/>
            <person name="Tsui H.-C.T."/>
            <person name="Winkler M.E."/>
        </authorList>
    </citation>
    <scope>NUCLEOTIDE SEQUENCE</scope>
</reference>
<dbReference type="AlphaFoldDB" id="A0A382Z3Y8"/>
<sequence>PVDSVLAFLTPDELQGKIDPKRAAELARFLNADWAVLGDIDDLGMHRFRATVPLGGYRSYEGAVSANLILVNAIDGRPTGEVSAEGLEDSRRSGITNPASFVPLDKQYIFLHEIEWDSDEFRDSLVGQAMSIWASKAAAGVGEDIRPPPSLQVLEPKIIDIDGSVAYINIGLVEGIRSGDKYGVWDHGRQLQDPDTGAVLGQVPPRRVGVVQVEQIIADHLTQARIIEGLQTVKNGYVLRAE</sequence>